<dbReference type="GO" id="GO:0016301">
    <property type="term" value="F:kinase activity"/>
    <property type="evidence" value="ECO:0007669"/>
    <property type="project" value="UniProtKB-KW"/>
</dbReference>
<keyword evidence="2" id="KW-0808">Transferase</keyword>
<organism evidence="7 8">
    <name type="scientific">Halobacillus aidingensis</name>
    <dbReference type="NCBI Taxonomy" id="240303"/>
    <lineage>
        <taxon>Bacteria</taxon>
        <taxon>Bacillati</taxon>
        <taxon>Bacillota</taxon>
        <taxon>Bacilli</taxon>
        <taxon>Bacillales</taxon>
        <taxon>Bacillaceae</taxon>
        <taxon>Halobacillus</taxon>
    </lineage>
</organism>
<accession>A0A1H0IN95</accession>
<dbReference type="InterPro" id="IPR050306">
    <property type="entry name" value="PfkB_Carbo_kinase"/>
</dbReference>
<reference evidence="8" key="1">
    <citation type="submission" date="2016-10" db="EMBL/GenBank/DDBJ databases">
        <authorList>
            <person name="Varghese N."/>
            <person name="Submissions S."/>
        </authorList>
    </citation>
    <scope>NUCLEOTIDE SEQUENCE [LARGE SCALE GENOMIC DNA]</scope>
    <source>
        <strain evidence="8">CGMCC 1.3703</strain>
    </source>
</reference>
<keyword evidence="8" id="KW-1185">Reference proteome</keyword>
<dbReference type="CDD" id="cd01166">
    <property type="entry name" value="KdgK"/>
    <property type="match status" value="1"/>
</dbReference>
<dbReference type="InterPro" id="IPR029056">
    <property type="entry name" value="Ribokinase-like"/>
</dbReference>
<evidence type="ECO:0000259" key="6">
    <source>
        <dbReference type="Pfam" id="PF00294"/>
    </source>
</evidence>
<name>A0A1H0IN95_HALAD</name>
<dbReference type="STRING" id="240303.SAMN05421677_104139"/>
<evidence type="ECO:0000256" key="2">
    <source>
        <dbReference type="ARBA" id="ARBA00022679"/>
    </source>
</evidence>
<dbReference type="InterPro" id="IPR011611">
    <property type="entry name" value="PfkB_dom"/>
</dbReference>
<gene>
    <name evidence="7" type="ORF">SAMN05421677_104139</name>
</gene>
<dbReference type="OrthoDB" id="9813569at2"/>
<dbReference type="SUPFAM" id="SSF53613">
    <property type="entry name" value="Ribokinase-like"/>
    <property type="match status" value="1"/>
</dbReference>
<dbReference type="RefSeq" id="WP_089651554.1">
    <property type="nucleotide sequence ID" value="NZ_FNIZ01000004.1"/>
</dbReference>
<evidence type="ECO:0000313" key="8">
    <source>
        <dbReference type="Proteomes" id="UP000198860"/>
    </source>
</evidence>
<comment type="similarity">
    <text evidence="1">Belongs to the carbohydrate kinase PfkB family.</text>
</comment>
<feature type="domain" description="Carbohydrate kinase PfkB" evidence="6">
    <location>
        <begin position="1"/>
        <end position="307"/>
    </location>
</feature>
<sequence>MADIVTIGESMVLFQPYTGGGIKYAPLLSKSVGGAESNLAFGLTRLGKKVRWISRVGNDPFGELILATLAGEGVDVTHAVKDSEYPTALYFKEAKIPGDPSVYYYRKHSAASRFSPDDIRSEWFEDTRHLHVTGITPALGEETAAFTKEAMKQARKQGLTVSFDPNLRKKLWDEETARRVLLDLIPHCDVFLPGIEEAEFLLGEKPAVAYGEAFLNMGPSIVAMKLGEEGSIGFTDGHVFEAPGHTVKQVVDTVGAGDAFAAGLLDALLGEASLFDKETIVRTLPQALEQANITGALATQFAGDWEGAPTKDEVRQYMNNEKVVTR</sequence>
<dbReference type="Pfam" id="PF00294">
    <property type="entry name" value="PfkB"/>
    <property type="match status" value="1"/>
</dbReference>
<keyword evidence="5" id="KW-0067">ATP-binding</keyword>
<dbReference type="PANTHER" id="PTHR43085:SF1">
    <property type="entry name" value="PSEUDOURIDINE KINASE-RELATED"/>
    <property type="match status" value="1"/>
</dbReference>
<evidence type="ECO:0000256" key="4">
    <source>
        <dbReference type="ARBA" id="ARBA00022777"/>
    </source>
</evidence>
<dbReference type="AlphaFoldDB" id="A0A1H0IN95"/>
<protein>
    <submittedName>
        <fullName evidence="7">2-dehydro-3-deoxygluconokinase</fullName>
    </submittedName>
</protein>
<evidence type="ECO:0000313" key="7">
    <source>
        <dbReference type="EMBL" id="SDO32872.1"/>
    </source>
</evidence>
<dbReference type="Proteomes" id="UP000198860">
    <property type="component" value="Unassembled WGS sequence"/>
</dbReference>
<dbReference type="InterPro" id="IPR002173">
    <property type="entry name" value="Carboh/pur_kinase_PfkB_CS"/>
</dbReference>
<dbReference type="Gene3D" id="3.40.1190.20">
    <property type="match status" value="1"/>
</dbReference>
<proteinExistence type="inferred from homology"/>
<dbReference type="PROSITE" id="PS00584">
    <property type="entry name" value="PFKB_KINASES_2"/>
    <property type="match status" value="1"/>
</dbReference>
<evidence type="ECO:0000256" key="5">
    <source>
        <dbReference type="ARBA" id="ARBA00022840"/>
    </source>
</evidence>
<dbReference type="PANTHER" id="PTHR43085">
    <property type="entry name" value="HEXOKINASE FAMILY MEMBER"/>
    <property type="match status" value="1"/>
</dbReference>
<keyword evidence="3" id="KW-0547">Nucleotide-binding</keyword>
<evidence type="ECO:0000256" key="1">
    <source>
        <dbReference type="ARBA" id="ARBA00010688"/>
    </source>
</evidence>
<dbReference type="EMBL" id="FNIZ01000004">
    <property type="protein sequence ID" value="SDO32872.1"/>
    <property type="molecule type" value="Genomic_DNA"/>
</dbReference>
<evidence type="ECO:0000256" key="3">
    <source>
        <dbReference type="ARBA" id="ARBA00022741"/>
    </source>
</evidence>
<keyword evidence="4 7" id="KW-0418">Kinase</keyword>
<dbReference type="GO" id="GO:0005524">
    <property type="term" value="F:ATP binding"/>
    <property type="evidence" value="ECO:0007669"/>
    <property type="project" value="UniProtKB-KW"/>
</dbReference>